<dbReference type="InterPro" id="IPR036390">
    <property type="entry name" value="WH_DNA-bd_sf"/>
</dbReference>
<keyword evidence="3" id="KW-0238">DNA-binding</keyword>
<keyword evidence="4" id="KW-0804">Transcription</keyword>
<dbReference type="Pfam" id="PF03466">
    <property type="entry name" value="LysR_substrate"/>
    <property type="match status" value="1"/>
</dbReference>
<dbReference type="Pfam" id="PF00126">
    <property type="entry name" value="HTH_1"/>
    <property type="match status" value="1"/>
</dbReference>
<evidence type="ECO:0000313" key="7">
    <source>
        <dbReference type="Proteomes" id="UP001285263"/>
    </source>
</evidence>
<dbReference type="CDD" id="cd08422">
    <property type="entry name" value="PBP2_CrgA_like"/>
    <property type="match status" value="1"/>
</dbReference>
<sequence length="337" mass="37085">MDLLRALTVFVQVIDEGSFAAASRSLDLAPAVVTRLVAELEQHLGARLINRTTRSLALTEVGKEYLERARQILFEVEEANELVSLSSAKPRGHLRVVVGAAVAVHQLAERLPEFHALYPEVTLELHSPAIVDTLDEHFDISIISTRKKLDGDFIARPLAQVPVILCASPTYLERNGRPTHPSELPKYAALLPPASTMPDGIVFRRSSSTEDSPDDELFELQPRQRPLLSATHPEINLAAARAHMGITGQPYFLIREDLKRGVLEHVLPEWRLPCLPVWAAMQTRKYVPARTRVFLEFLERIFGEKAAATASVISSCAVPSAPPLPAARPASATISEA</sequence>
<evidence type="ECO:0000256" key="4">
    <source>
        <dbReference type="ARBA" id="ARBA00023163"/>
    </source>
</evidence>
<evidence type="ECO:0000259" key="5">
    <source>
        <dbReference type="PROSITE" id="PS50931"/>
    </source>
</evidence>
<evidence type="ECO:0000256" key="3">
    <source>
        <dbReference type="ARBA" id="ARBA00023125"/>
    </source>
</evidence>
<dbReference type="SUPFAM" id="SSF53850">
    <property type="entry name" value="Periplasmic binding protein-like II"/>
    <property type="match status" value="1"/>
</dbReference>
<dbReference type="PANTHER" id="PTHR30537:SF5">
    <property type="entry name" value="HTH-TYPE TRANSCRIPTIONAL ACTIVATOR TTDR-RELATED"/>
    <property type="match status" value="1"/>
</dbReference>
<evidence type="ECO:0000313" key="6">
    <source>
        <dbReference type="EMBL" id="MDY0744558.1"/>
    </source>
</evidence>
<organism evidence="6 7">
    <name type="scientific">Roseateles agri</name>
    <dbReference type="NCBI Taxonomy" id="3098619"/>
    <lineage>
        <taxon>Bacteria</taxon>
        <taxon>Pseudomonadati</taxon>
        <taxon>Pseudomonadota</taxon>
        <taxon>Betaproteobacteria</taxon>
        <taxon>Burkholderiales</taxon>
        <taxon>Sphaerotilaceae</taxon>
        <taxon>Roseateles</taxon>
    </lineage>
</organism>
<reference evidence="6 7" key="1">
    <citation type="submission" date="2023-11" db="EMBL/GenBank/DDBJ databases">
        <title>Paucibacter sp. nov., isolated from fresh soil in Korea.</title>
        <authorList>
            <person name="Le N.T.T."/>
        </authorList>
    </citation>
    <scope>NUCLEOTIDE SEQUENCE [LARGE SCALE GENOMIC DNA]</scope>
    <source>
        <strain evidence="6 7">R3-3</strain>
    </source>
</reference>
<dbReference type="InterPro" id="IPR058163">
    <property type="entry name" value="LysR-type_TF_proteobact-type"/>
</dbReference>
<evidence type="ECO:0000256" key="1">
    <source>
        <dbReference type="ARBA" id="ARBA00009437"/>
    </source>
</evidence>
<protein>
    <submittedName>
        <fullName evidence="6">LysR family transcriptional regulator</fullName>
    </submittedName>
</protein>
<dbReference type="Gene3D" id="1.10.10.10">
    <property type="entry name" value="Winged helix-like DNA-binding domain superfamily/Winged helix DNA-binding domain"/>
    <property type="match status" value="1"/>
</dbReference>
<accession>A0ABU5DFL9</accession>
<dbReference type="PANTHER" id="PTHR30537">
    <property type="entry name" value="HTH-TYPE TRANSCRIPTIONAL REGULATOR"/>
    <property type="match status" value="1"/>
</dbReference>
<comment type="similarity">
    <text evidence="1">Belongs to the LysR transcriptional regulatory family.</text>
</comment>
<dbReference type="Gene3D" id="3.40.190.290">
    <property type="match status" value="1"/>
</dbReference>
<dbReference type="InterPro" id="IPR005119">
    <property type="entry name" value="LysR_subst-bd"/>
</dbReference>
<comment type="caution">
    <text evidence="6">The sequence shown here is derived from an EMBL/GenBank/DDBJ whole genome shotgun (WGS) entry which is preliminary data.</text>
</comment>
<dbReference type="InterPro" id="IPR000847">
    <property type="entry name" value="LysR_HTH_N"/>
</dbReference>
<dbReference type="EMBL" id="JAXCLA010000003">
    <property type="protein sequence ID" value="MDY0744558.1"/>
    <property type="molecule type" value="Genomic_DNA"/>
</dbReference>
<dbReference type="RefSeq" id="WP_320422476.1">
    <property type="nucleotide sequence ID" value="NZ_JAXCLA010000003.1"/>
</dbReference>
<name>A0ABU5DFL9_9BURK</name>
<dbReference type="PROSITE" id="PS50931">
    <property type="entry name" value="HTH_LYSR"/>
    <property type="match status" value="1"/>
</dbReference>
<keyword evidence="2" id="KW-0805">Transcription regulation</keyword>
<keyword evidence="7" id="KW-1185">Reference proteome</keyword>
<proteinExistence type="inferred from homology"/>
<evidence type="ECO:0000256" key="2">
    <source>
        <dbReference type="ARBA" id="ARBA00023015"/>
    </source>
</evidence>
<feature type="domain" description="HTH lysR-type" evidence="5">
    <location>
        <begin position="1"/>
        <end position="59"/>
    </location>
</feature>
<dbReference type="InterPro" id="IPR036388">
    <property type="entry name" value="WH-like_DNA-bd_sf"/>
</dbReference>
<dbReference type="Proteomes" id="UP001285263">
    <property type="component" value="Unassembled WGS sequence"/>
</dbReference>
<gene>
    <name evidence="6" type="ORF">SNE35_08575</name>
</gene>
<dbReference type="SUPFAM" id="SSF46785">
    <property type="entry name" value="Winged helix' DNA-binding domain"/>
    <property type="match status" value="1"/>
</dbReference>